<dbReference type="Pfam" id="PF02803">
    <property type="entry name" value="Thiolase_C"/>
    <property type="match status" value="1"/>
</dbReference>
<name>A0A6G2BHW6_9ACTN</name>
<dbReference type="PANTHER" id="PTHR43365:SF1">
    <property type="entry name" value="ACETYL-COA C-ACYLTRANSFERASE"/>
    <property type="match status" value="1"/>
</dbReference>
<dbReference type="EMBL" id="WIXO01000001">
    <property type="protein sequence ID" value="MTE21716.1"/>
    <property type="molecule type" value="Genomic_DNA"/>
</dbReference>
<accession>A0A6G2BHW6</accession>
<dbReference type="NCBIfam" id="NF006090">
    <property type="entry name" value="PRK08242.1"/>
    <property type="match status" value="1"/>
</dbReference>
<keyword evidence="9" id="KW-1185">Reference proteome</keyword>
<proteinExistence type="inferred from homology"/>
<keyword evidence="3 5" id="KW-0012">Acyltransferase</keyword>
<reference evidence="8 9" key="1">
    <citation type="submission" date="2019-11" db="EMBL/GenBank/DDBJ databases">
        <authorList>
            <person name="Yuan L."/>
        </authorList>
    </citation>
    <scope>NUCLEOTIDE SEQUENCE [LARGE SCALE GENOMIC DNA]</scope>
    <source>
        <strain evidence="8 9">TRM43335</strain>
    </source>
</reference>
<evidence type="ECO:0000256" key="1">
    <source>
        <dbReference type="ARBA" id="ARBA00010982"/>
    </source>
</evidence>
<dbReference type="PROSITE" id="PS00099">
    <property type="entry name" value="THIOLASE_3"/>
    <property type="match status" value="1"/>
</dbReference>
<dbReference type="Gene3D" id="3.40.47.10">
    <property type="match status" value="2"/>
</dbReference>
<dbReference type="SUPFAM" id="SSF53901">
    <property type="entry name" value="Thiolase-like"/>
    <property type="match status" value="2"/>
</dbReference>
<keyword evidence="2 5" id="KW-0808">Transferase</keyword>
<dbReference type="CDD" id="cd00751">
    <property type="entry name" value="thiolase"/>
    <property type="match status" value="1"/>
</dbReference>
<dbReference type="InterPro" id="IPR020617">
    <property type="entry name" value="Thiolase_C"/>
</dbReference>
<feature type="domain" description="Thiolase N-terminal" evidence="6">
    <location>
        <begin position="6"/>
        <end position="230"/>
    </location>
</feature>
<dbReference type="NCBIfam" id="TIGR01930">
    <property type="entry name" value="AcCoA-C-Actrans"/>
    <property type="match status" value="1"/>
</dbReference>
<sequence>MTCDAYIYDAVRTPRGRGKASGALHGTKPIDLVVGLIHELRRRFPDLDPAAIDDIVLGVVTPIGDQGADIARTAAVAAGLPDTVAGVQENRFCASGLEAVNLAAAKVRSGWEDLVLAGGVESMSRVPMGSDGGAWAMDPMTSFETGFVPQGIGADLIATIEGFSRRDVDEYAALSQERAATAWKEGRFDRSVVPVTDRSGLVVLDRDEHMRPGTTADSLAALKPSFATIGEAGGFDAVALQKYHWVERIDHVHHAGNSSGIVDGSALVAIGNREVGERYGLAPRARIVSAAVSGSDPTIMLTGPAPASRKALAKAGLTIDDIDLVEINEAFAAVVLRFVKDMGLPMDKVNVNGGAIAMGHPLGATGAMILGTLVDELERRDLRYGLATLCVGGGMGIATVVERL</sequence>
<gene>
    <name evidence="8" type="ORF">F0L17_21895</name>
</gene>
<comment type="caution">
    <text evidence="8">The sequence shown here is derived from an EMBL/GenBank/DDBJ whole genome shotgun (WGS) entry which is preliminary data.</text>
</comment>
<comment type="similarity">
    <text evidence="1 5">Belongs to the thiolase-like superfamily. Thiolase family.</text>
</comment>
<feature type="active site" description="Proton acceptor" evidence="4">
    <location>
        <position position="390"/>
    </location>
</feature>
<dbReference type="InterPro" id="IPR020613">
    <property type="entry name" value="Thiolase_CS"/>
</dbReference>
<dbReference type="InterPro" id="IPR016039">
    <property type="entry name" value="Thiolase-like"/>
</dbReference>
<feature type="domain" description="Thiolase C-terminal" evidence="7">
    <location>
        <begin position="282"/>
        <end position="403"/>
    </location>
</feature>
<evidence type="ECO:0000256" key="3">
    <source>
        <dbReference type="ARBA" id="ARBA00023315"/>
    </source>
</evidence>
<evidence type="ECO:0000256" key="2">
    <source>
        <dbReference type="ARBA" id="ARBA00022679"/>
    </source>
</evidence>
<protein>
    <submittedName>
        <fullName evidence="8">Acetyl-CoA C-acetyltransferase</fullName>
        <ecNumber evidence="8">2.3.1.9</ecNumber>
    </submittedName>
</protein>
<evidence type="ECO:0000313" key="9">
    <source>
        <dbReference type="Proteomes" id="UP000473014"/>
    </source>
</evidence>
<feature type="active site" description="Acyl-thioester intermediate" evidence="4">
    <location>
        <position position="93"/>
    </location>
</feature>
<dbReference type="RefSeq" id="WP_162466544.1">
    <property type="nucleotide sequence ID" value="NZ_WIXO01000001.1"/>
</dbReference>
<evidence type="ECO:0000256" key="5">
    <source>
        <dbReference type="RuleBase" id="RU003557"/>
    </source>
</evidence>
<dbReference type="PROSITE" id="PS00737">
    <property type="entry name" value="THIOLASE_2"/>
    <property type="match status" value="1"/>
</dbReference>
<dbReference type="EC" id="2.3.1.9" evidence="8"/>
<dbReference type="GO" id="GO:0003985">
    <property type="term" value="F:acetyl-CoA C-acetyltransferase activity"/>
    <property type="evidence" value="ECO:0007669"/>
    <property type="project" value="UniProtKB-EC"/>
</dbReference>
<evidence type="ECO:0000256" key="4">
    <source>
        <dbReference type="PIRSR" id="PIRSR000429-1"/>
    </source>
</evidence>
<dbReference type="PANTHER" id="PTHR43365">
    <property type="entry name" value="BLR7806 PROTEIN"/>
    <property type="match status" value="1"/>
</dbReference>
<evidence type="ECO:0000259" key="6">
    <source>
        <dbReference type="Pfam" id="PF00108"/>
    </source>
</evidence>
<evidence type="ECO:0000259" key="7">
    <source>
        <dbReference type="Pfam" id="PF02803"/>
    </source>
</evidence>
<organism evidence="8 9">
    <name type="scientific">Streptomyces taklimakanensis</name>
    <dbReference type="NCBI Taxonomy" id="2569853"/>
    <lineage>
        <taxon>Bacteria</taxon>
        <taxon>Bacillati</taxon>
        <taxon>Actinomycetota</taxon>
        <taxon>Actinomycetes</taxon>
        <taxon>Kitasatosporales</taxon>
        <taxon>Streptomycetaceae</taxon>
        <taxon>Streptomyces</taxon>
    </lineage>
</organism>
<dbReference type="PIRSF" id="PIRSF000429">
    <property type="entry name" value="Ac-CoA_Ac_transf"/>
    <property type="match status" value="1"/>
</dbReference>
<dbReference type="AlphaFoldDB" id="A0A6G2BHW6"/>
<evidence type="ECO:0000313" key="8">
    <source>
        <dbReference type="EMBL" id="MTE21716.1"/>
    </source>
</evidence>
<dbReference type="InterPro" id="IPR020616">
    <property type="entry name" value="Thiolase_N"/>
</dbReference>
<dbReference type="Pfam" id="PF00108">
    <property type="entry name" value="Thiolase_N"/>
    <property type="match status" value="1"/>
</dbReference>
<feature type="active site" description="Proton acceptor" evidence="4">
    <location>
        <position position="360"/>
    </location>
</feature>
<dbReference type="Proteomes" id="UP000473014">
    <property type="component" value="Unassembled WGS sequence"/>
</dbReference>
<dbReference type="InterPro" id="IPR002155">
    <property type="entry name" value="Thiolase"/>
</dbReference>
<dbReference type="InterPro" id="IPR020610">
    <property type="entry name" value="Thiolase_AS"/>
</dbReference>